<evidence type="ECO:0000256" key="1">
    <source>
        <dbReference type="ARBA" id="ARBA00009922"/>
    </source>
</evidence>
<keyword evidence="6" id="KW-0413">Isomerase</keyword>
<dbReference type="GO" id="GO:0005524">
    <property type="term" value="F:ATP binding"/>
    <property type="evidence" value="ECO:0007669"/>
    <property type="project" value="UniProtKB-UniRule"/>
</dbReference>
<keyword evidence="5 10" id="KW-0067">ATP-binding</keyword>
<keyword evidence="2 10" id="KW-0547">Nucleotide-binding</keyword>
<dbReference type="Gene3D" id="3.40.50.300">
    <property type="entry name" value="P-loop containing nucleotide triphosphate hydrolases"/>
    <property type="match status" value="2"/>
</dbReference>
<reference evidence="13 14" key="1">
    <citation type="journal article" date="2016" name="Nat. Commun.">
        <title>Thousands of microbial genomes shed light on interconnected biogeochemical processes in an aquifer system.</title>
        <authorList>
            <person name="Anantharaman K."/>
            <person name="Brown C.T."/>
            <person name="Hug L.A."/>
            <person name="Sharon I."/>
            <person name="Castelle C.J."/>
            <person name="Probst A.J."/>
            <person name="Thomas B.C."/>
            <person name="Singh A."/>
            <person name="Wilkins M.J."/>
            <person name="Karaoz U."/>
            <person name="Brodie E.L."/>
            <person name="Williams K.H."/>
            <person name="Hubbard S.S."/>
            <person name="Banfield J.F."/>
        </authorList>
    </citation>
    <scope>NUCLEOTIDE SEQUENCE [LARGE SCALE GENOMIC DNA]</scope>
</reference>
<gene>
    <name evidence="13" type="ORF">A3A21_00855</name>
</gene>
<dbReference type="Pfam" id="PF00580">
    <property type="entry name" value="UvrD-helicase"/>
    <property type="match status" value="1"/>
</dbReference>
<dbReference type="GO" id="GO:0005829">
    <property type="term" value="C:cytosol"/>
    <property type="evidence" value="ECO:0007669"/>
    <property type="project" value="TreeGrafter"/>
</dbReference>
<feature type="binding site" evidence="10">
    <location>
        <begin position="26"/>
        <end position="33"/>
    </location>
    <ligand>
        <name>ATP</name>
        <dbReference type="ChEBI" id="CHEBI:30616"/>
    </ligand>
</feature>
<evidence type="ECO:0000256" key="10">
    <source>
        <dbReference type="PROSITE-ProRule" id="PRU00560"/>
    </source>
</evidence>
<comment type="catalytic activity">
    <reaction evidence="7">
        <text>Couples ATP hydrolysis with the unwinding of duplex DNA by translocating in the 3'-5' direction.</text>
        <dbReference type="EC" id="5.6.2.4"/>
    </reaction>
</comment>
<evidence type="ECO:0000256" key="3">
    <source>
        <dbReference type="ARBA" id="ARBA00022801"/>
    </source>
</evidence>
<dbReference type="InterPro" id="IPR013986">
    <property type="entry name" value="DExx_box_DNA_helicase_dom_sf"/>
</dbReference>
<dbReference type="GO" id="GO:0000725">
    <property type="term" value="P:recombinational repair"/>
    <property type="evidence" value="ECO:0007669"/>
    <property type="project" value="TreeGrafter"/>
</dbReference>
<dbReference type="GO" id="GO:0003677">
    <property type="term" value="F:DNA binding"/>
    <property type="evidence" value="ECO:0007669"/>
    <property type="project" value="InterPro"/>
</dbReference>
<sequence>MSYLDELNAQQKEAVTTTEGPVLVIAGAGSGKTRVIEYRVAHLLKQGVSPRSILLLTFTRKAAGEMLRRASRHDASAEHVDGGTFHSFAFKMLRRYGERIGLSGSLSVLDEGDAEEAVHRSAASLGLYDPVNPAKAGRGTSKEGRFPKKDTLRSVISASLNKGLDISSILMKDYPHFLHLADDIARVGKRYAAYKREKGYMDYDDLLLFLRELLMDKETLAQLSEQYRYVMVDEYQDTNVLQGDIAYLLGKKNQNVMAVGDDAQSIYGFRGATHENIMNFPKRFPNTTIIKLEENYRSTQEILNVANAVLSDMDNKYAKKLHSAKKEGGGRPHFVCFEQPYREAEWIARKIKEFYDEGVSLSRQAVLFRSSHVSIPLQAELAKRIIPFQVFGGVKFYETAHAKDVMAHLKILLNPRDELAWNRVLMLIPGIGPKTGGRLIAEIIRSVSEGRSPAGVLSSYAKQSRDGREIEKLASFLEASFGKPLPPSEQFALAFSYYEPLLWERFDDWHKRLNDLQTLQQVSSRYASLQEFLGDFVIEPPSFHQAGMLSRPEERPLTLSTIHSAKGLEWDVVFFLGLSEGVLPSNFSMNREDEIEEERRLFYVGVTRAKRNLYLLANFGAGRGGEGAREPSRFVTSSRVLLELNQFGLSPSSYRDSEDEDEESVEYDDDGIGAVRKRKIKD</sequence>
<evidence type="ECO:0000256" key="6">
    <source>
        <dbReference type="ARBA" id="ARBA00023235"/>
    </source>
</evidence>
<feature type="domain" description="UvrD-like helicase C-terminal" evidence="12">
    <location>
        <begin position="300"/>
        <end position="567"/>
    </location>
</feature>
<dbReference type="InterPro" id="IPR014017">
    <property type="entry name" value="DNA_helicase_UvrD-like_C"/>
</dbReference>
<evidence type="ECO:0000259" key="12">
    <source>
        <dbReference type="PROSITE" id="PS51217"/>
    </source>
</evidence>
<comment type="catalytic activity">
    <reaction evidence="9">
        <text>ATP + H2O = ADP + phosphate + H(+)</text>
        <dbReference type="Rhea" id="RHEA:13065"/>
        <dbReference type="ChEBI" id="CHEBI:15377"/>
        <dbReference type="ChEBI" id="CHEBI:15378"/>
        <dbReference type="ChEBI" id="CHEBI:30616"/>
        <dbReference type="ChEBI" id="CHEBI:43474"/>
        <dbReference type="ChEBI" id="CHEBI:456216"/>
        <dbReference type="EC" id="5.6.2.4"/>
    </reaction>
</comment>
<dbReference type="AlphaFoldDB" id="A0A1F6BVG4"/>
<protein>
    <recommendedName>
        <fullName evidence="8">DNA 3'-5' helicase</fullName>
        <ecNumber evidence="8">5.6.2.4</ecNumber>
    </recommendedName>
</protein>
<dbReference type="PROSITE" id="PS51217">
    <property type="entry name" value="UVRD_HELICASE_CTER"/>
    <property type="match status" value="1"/>
</dbReference>
<dbReference type="Gene3D" id="1.10.486.10">
    <property type="entry name" value="PCRA, domain 4"/>
    <property type="match status" value="1"/>
</dbReference>
<dbReference type="GO" id="GO:0043138">
    <property type="term" value="F:3'-5' DNA helicase activity"/>
    <property type="evidence" value="ECO:0007669"/>
    <property type="project" value="UniProtKB-EC"/>
</dbReference>
<dbReference type="InterPro" id="IPR000212">
    <property type="entry name" value="DNA_helicase_UvrD/REP"/>
</dbReference>
<evidence type="ECO:0000256" key="4">
    <source>
        <dbReference type="ARBA" id="ARBA00022806"/>
    </source>
</evidence>
<proteinExistence type="inferred from homology"/>
<feature type="domain" description="UvrD-like helicase ATP-binding" evidence="11">
    <location>
        <begin position="5"/>
        <end position="299"/>
    </location>
</feature>
<dbReference type="CDD" id="cd17932">
    <property type="entry name" value="DEXQc_UvrD"/>
    <property type="match status" value="1"/>
</dbReference>
<name>A0A1F6BVG4_9BACT</name>
<dbReference type="EMBL" id="MFKK01000019">
    <property type="protein sequence ID" value="OGG40762.1"/>
    <property type="molecule type" value="Genomic_DNA"/>
</dbReference>
<dbReference type="InterPro" id="IPR027417">
    <property type="entry name" value="P-loop_NTPase"/>
</dbReference>
<comment type="similarity">
    <text evidence="1">Belongs to the helicase family. UvrD subfamily.</text>
</comment>
<keyword evidence="4 10" id="KW-0347">Helicase</keyword>
<dbReference type="EC" id="5.6.2.4" evidence="8"/>
<evidence type="ECO:0000256" key="9">
    <source>
        <dbReference type="ARBA" id="ARBA00048988"/>
    </source>
</evidence>
<dbReference type="SUPFAM" id="SSF52540">
    <property type="entry name" value="P-loop containing nucleoside triphosphate hydrolases"/>
    <property type="match status" value="1"/>
</dbReference>
<accession>A0A1F6BVG4</accession>
<evidence type="ECO:0000256" key="8">
    <source>
        <dbReference type="ARBA" id="ARBA00034808"/>
    </source>
</evidence>
<dbReference type="InterPro" id="IPR014016">
    <property type="entry name" value="UvrD-like_ATP-bd"/>
</dbReference>
<dbReference type="PROSITE" id="PS51198">
    <property type="entry name" value="UVRD_HELICASE_ATP_BIND"/>
    <property type="match status" value="1"/>
</dbReference>
<dbReference type="GO" id="GO:0016887">
    <property type="term" value="F:ATP hydrolysis activity"/>
    <property type="evidence" value="ECO:0007669"/>
    <property type="project" value="RHEA"/>
</dbReference>
<evidence type="ECO:0000256" key="2">
    <source>
        <dbReference type="ARBA" id="ARBA00022741"/>
    </source>
</evidence>
<evidence type="ECO:0000313" key="13">
    <source>
        <dbReference type="EMBL" id="OGG40762.1"/>
    </source>
</evidence>
<organism evidence="13 14">
    <name type="scientific">Candidatus Jorgensenbacteria bacterium RIFCSPLOWO2_01_FULL_45_25b</name>
    <dbReference type="NCBI Taxonomy" id="1798471"/>
    <lineage>
        <taxon>Bacteria</taxon>
        <taxon>Candidatus Joergenseniibacteriota</taxon>
    </lineage>
</organism>
<keyword evidence="3 10" id="KW-0378">Hydrolase</keyword>
<dbReference type="Gene3D" id="1.10.10.160">
    <property type="match status" value="1"/>
</dbReference>
<dbReference type="Proteomes" id="UP000176996">
    <property type="component" value="Unassembled WGS sequence"/>
</dbReference>
<evidence type="ECO:0000256" key="5">
    <source>
        <dbReference type="ARBA" id="ARBA00022840"/>
    </source>
</evidence>
<dbReference type="STRING" id="1798471.A3A21_00855"/>
<dbReference type="Pfam" id="PF13361">
    <property type="entry name" value="UvrD_C"/>
    <property type="match status" value="2"/>
</dbReference>
<evidence type="ECO:0000313" key="14">
    <source>
        <dbReference type="Proteomes" id="UP000176996"/>
    </source>
</evidence>
<dbReference type="PANTHER" id="PTHR11070:SF3">
    <property type="entry name" value="DNA 3'-5' HELICASE"/>
    <property type="match status" value="1"/>
</dbReference>
<comment type="caution">
    <text evidence="13">The sequence shown here is derived from an EMBL/GenBank/DDBJ whole genome shotgun (WGS) entry which is preliminary data.</text>
</comment>
<evidence type="ECO:0000259" key="11">
    <source>
        <dbReference type="PROSITE" id="PS51198"/>
    </source>
</evidence>
<evidence type="ECO:0000256" key="7">
    <source>
        <dbReference type="ARBA" id="ARBA00034617"/>
    </source>
</evidence>
<dbReference type="PANTHER" id="PTHR11070">
    <property type="entry name" value="UVRD / RECB / PCRA DNA HELICASE FAMILY MEMBER"/>
    <property type="match status" value="1"/>
</dbReference>